<gene>
    <name evidence="5" type="ORF">SAMN05216215_104938</name>
</gene>
<evidence type="ECO:0000256" key="1">
    <source>
        <dbReference type="ARBA" id="ARBA00005104"/>
    </source>
</evidence>
<dbReference type="InterPro" id="IPR024072">
    <property type="entry name" value="DHFR-like_dom_sf"/>
</dbReference>
<dbReference type="InterPro" id="IPR050765">
    <property type="entry name" value="Riboflavin_Biosynth_HTPR"/>
</dbReference>
<proteinExistence type="predicted"/>
<dbReference type="EMBL" id="FNOK01000049">
    <property type="protein sequence ID" value="SDZ16015.1"/>
    <property type="molecule type" value="Genomic_DNA"/>
</dbReference>
<accession>A0A1H3QSN5</accession>
<sequence length="253" mass="27059">MDLVMQQIWPEHASLDDQQLERLYTYPEGRRWLAVNYVSSADGAVEVGGRARRLSSPADQKVLKLGSDLADVLLVGATTAMVEEFRGVHPDESTLELRRRHGLRDVPPTAVVTTGRSLPADAPVIVEAAAPTLVITCAAAPVKKQKAWEAAGAELLIAGEDTVDLAAATEALAERGLNRIDCEGGPHLFGGLLTAGVVDELRLTISPLLVSGTHERIATGLPLDPIDLELASVLTEDGAMLVRYLVRNRPAKP</sequence>
<dbReference type="PANTHER" id="PTHR38011:SF7">
    <property type="entry name" value="2,5-DIAMINO-6-RIBOSYLAMINO-4(3H)-PYRIMIDINONE 5'-PHOSPHATE REDUCTASE"/>
    <property type="match status" value="1"/>
</dbReference>
<dbReference type="PANTHER" id="PTHR38011">
    <property type="entry name" value="DIHYDROFOLATE REDUCTASE FAMILY PROTEIN (AFU_ORTHOLOGUE AFUA_8G06820)"/>
    <property type="match status" value="1"/>
</dbReference>
<organism evidence="5 6">
    <name type="scientific">Saccharopolyspora shandongensis</name>
    <dbReference type="NCBI Taxonomy" id="418495"/>
    <lineage>
        <taxon>Bacteria</taxon>
        <taxon>Bacillati</taxon>
        <taxon>Actinomycetota</taxon>
        <taxon>Actinomycetes</taxon>
        <taxon>Pseudonocardiales</taxon>
        <taxon>Pseudonocardiaceae</taxon>
        <taxon>Saccharopolyspora</taxon>
    </lineage>
</organism>
<dbReference type="GO" id="GO:0008703">
    <property type="term" value="F:5-amino-6-(5-phosphoribosylamino)uracil reductase activity"/>
    <property type="evidence" value="ECO:0007669"/>
    <property type="project" value="InterPro"/>
</dbReference>
<evidence type="ECO:0000259" key="4">
    <source>
        <dbReference type="Pfam" id="PF01872"/>
    </source>
</evidence>
<dbReference type="Proteomes" id="UP000199529">
    <property type="component" value="Unassembled WGS sequence"/>
</dbReference>
<comment type="pathway">
    <text evidence="1">Cofactor biosynthesis; riboflavin biosynthesis.</text>
</comment>
<dbReference type="SUPFAM" id="SSF53597">
    <property type="entry name" value="Dihydrofolate reductase-like"/>
    <property type="match status" value="1"/>
</dbReference>
<evidence type="ECO:0000313" key="6">
    <source>
        <dbReference type="Proteomes" id="UP000199529"/>
    </source>
</evidence>
<dbReference type="Gene3D" id="3.40.430.10">
    <property type="entry name" value="Dihydrofolate Reductase, subunit A"/>
    <property type="match status" value="1"/>
</dbReference>
<keyword evidence="3" id="KW-0560">Oxidoreductase</keyword>
<dbReference type="AlphaFoldDB" id="A0A1H3QSN5"/>
<evidence type="ECO:0000256" key="3">
    <source>
        <dbReference type="ARBA" id="ARBA00023002"/>
    </source>
</evidence>
<evidence type="ECO:0000313" key="5">
    <source>
        <dbReference type="EMBL" id="SDZ16015.1"/>
    </source>
</evidence>
<keyword evidence="6" id="KW-1185">Reference proteome</keyword>
<dbReference type="GO" id="GO:0009231">
    <property type="term" value="P:riboflavin biosynthetic process"/>
    <property type="evidence" value="ECO:0007669"/>
    <property type="project" value="InterPro"/>
</dbReference>
<reference evidence="6" key="1">
    <citation type="submission" date="2016-10" db="EMBL/GenBank/DDBJ databases">
        <authorList>
            <person name="Varghese N."/>
            <person name="Submissions S."/>
        </authorList>
    </citation>
    <scope>NUCLEOTIDE SEQUENCE [LARGE SCALE GENOMIC DNA]</scope>
    <source>
        <strain evidence="6">CGMCC 4.3530</strain>
    </source>
</reference>
<feature type="domain" description="Bacterial bifunctional deaminase-reductase C-terminal" evidence="4">
    <location>
        <begin position="31"/>
        <end position="235"/>
    </location>
</feature>
<keyword evidence="2" id="KW-0521">NADP</keyword>
<dbReference type="InterPro" id="IPR002734">
    <property type="entry name" value="RibDG_C"/>
</dbReference>
<dbReference type="Pfam" id="PF01872">
    <property type="entry name" value="RibD_C"/>
    <property type="match status" value="1"/>
</dbReference>
<evidence type="ECO:0000256" key="2">
    <source>
        <dbReference type="ARBA" id="ARBA00022857"/>
    </source>
</evidence>
<name>A0A1H3QSN5_9PSEU</name>
<dbReference type="STRING" id="418495.SAMN05216215_104938"/>
<protein>
    <submittedName>
        <fullName evidence="5">Pyrimidine reductase, riboflavin biosynthesis</fullName>
    </submittedName>
</protein>